<dbReference type="RefSeq" id="XP_019644285.1">
    <property type="nucleotide sequence ID" value="XM_019788726.1"/>
</dbReference>
<proteinExistence type="predicted"/>
<dbReference type="GO" id="GO:0008418">
    <property type="term" value="F:protein-N-terminal asparagine amidohydrolase activity"/>
    <property type="evidence" value="ECO:0007669"/>
    <property type="project" value="InterPro"/>
</dbReference>
<dbReference type="OrthoDB" id="539995at2759"/>
<reference evidence="2" key="1">
    <citation type="submission" date="2025-08" db="UniProtKB">
        <authorList>
            <consortium name="RefSeq"/>
        </authorList>
    </citation>
    <scope>IDENTIFICATION</scope>
    <source>
        <tissue evidence="2">Gonad</tissue>
    </source>
</reference>
<name>A0A6P4ZSZ9_BRABE</name>
<dbReference type="Proteomes" id="UP000515135">
    <property type="component" value="Unplaced"/>
</dbReference>
<dbReference type="GO" id="GO:0005634">
    <property type="term" value="C:nucleus"/>
    <property type="evidence" value="ECO:0007669"/>
    <property type="project" value="TreeGrafter"/>
</dbReference>
<dbReference type="GeneID" id="109485250"/>
<evidence type="ECO:0000313" key="1">
    <source>
        <dbReference type="Proteomes" id="UP000515135"/>
    </source>
</evidence>
<accession>A0A6P4ZSZ9</accession>
<dbReference type="Pfam" id="PF14736">
    <property type="entry name" value="N_Asn_amidohyd"/>
    <property type="match status" value="1"/>
</dbReference>
<sequence length="349" mass="39031">MFTSDLQDVNFSPLTSMTRVLKKVVSGCVFEVFSPLYLQKMPLVVDDTQVGNVDSVKSLLVKFPHLKESAADLCSQPVRTLGTDRVLYVNQREYAATGPSDDVVQFIGSEDATTCHIAVLRHTGCGVSCVAHFDGTGTREGIRGMMGYVGELSHNCTEGRLELHLVGGFCDDRCMSEQLTVELIEEFNRVKDNIYLKTACVSELNNVVKGKVHWPIIYGLAVDVRSGEIFPAKFTDKGPDQALRHARSYTGKHEMLNIYDPTKQELNIGPFQYRQFHDAHSWLEQPDHIILKYLSTSPLVEPPDFVENTRAALKFLLEHPHPGETVFPGGRGKVYRRNTAGQWELAQDS</sequence>
<protein>
    <submittedName>
        <fullName evidence="2">Protein N-terminal asparagine amidohydrolase-like isoform X2</fullName>
    </submittedName>
</protein>
<dbReference type="InterPro" id="IPR026750">
    <property type="entry name" value="NTAN1"/>
</dbReference>
<evidence type="ECO:0000313" key="2">
    <source>
        <dbReference type="RefSeq" id="XP_019644285.1"/>
    </source>
</evidence>
<dbReference type="PANTHER" id="PTHR12498">
    <property type="entry name" value="N-TERMINAL ASPARAGINE AMIDOHYDROLASE"/>
    <property type="match status" value="1"/>
</dbReference>
<organism evidence="1 2">
    <name type="scientific">Branchiostoma belcheri</name>
    <name type="common">Amphioxus</name>
    <dbReference type="NCBI Taxonomy" id="7741"/>
    <lineage>
        <taxon>Eukaryota</taxon>
        <taxon>Metazoa</taxon>
        <taxon>Chordata</taxon>
        <taxon>Cephalochordata</taxon>
        <taxon>Leptocardii</taxon>
        <taxon>Amphioxiformes</taxon>
        <taxon>Branchiostomatidae</taxon>
        <taxon>Branchiostoma</taxon>
    </lineage>
</organism>
<keyword evidence="1" id="KW-1185">Reference proteome</keyword>
<dbReference type="PANTHER" id="PTHR12498:SF0">
    <property type="entry name" value="PROTEIN N-TERMINAL ASPARAGINE AMIDOHYDROLASE"/>
    <property type="match status" value="1"/>
</dbReference>
<dbReference type="GO" id="GO:0006511">
    <property type="term" value="P:ubiquitin-dependent protein catabolic process"/>
    <property type="evidence" value="ECO:0007669"/>
    <property type="project" value="TreeGrafter"/>
</dbReference>
<dbReference type="AlphaFoldDB" id="A0A6P4ZSZ9"/>
<gene>
    <name evidence="2" type="primary">LOC109485250</name>
</gene>